<dbReference type="HOGENOM" id="CLU_034545_0_3_5"/>
<accession>A3TYD1</accession>
<feature type="domain" description="PPM-type phosphatase" evidence="1">
    <location>
        <begin position="16"/>
        <end position="248"/>
    </location>
</feature>
<dbReference type="STRING" id="252305.OB2597_13513"/>
<dbReference type="EMBL" id="AAMO01000005">
    <property type="protein sequence ID" value="EAQ03165.1"/>
    <property type="molecule type" value="Genomic_DNA"/>
</dbReference>
<dbReference type="Pfam" id="PF13672">
    <property type="entry name" value="PP2C_2"/>
    <property type="match status" value="1"/>
</dbReference>
<dbReference type="SMART" id="SM00332">
    <property type="entry name" value="PP2Cc"/>
    <property type="match status" value="1"/>
</dbReference>
<gene>
    <name evidence="2" type="ORF">OB2597_13513</name>
</gene>
<evidence type="ECO:0000259" key="1">
    <source>
        <dbReference type="PROSITE" id="PS51746"/>
    </source>
</evidence>
<dbReference type="Proteomes" id="UP000004318">
    <property type="component" value="Unassembled WGS sequence"/>
</dbReference>
<proteinExistence type="predicted"/>
<dbReference type="InterPro" id="IPR036457">
    <property type="entry name" value="PPM-type-like_dom_sf"/>
</dbReference>
<dbReference type="Gene3D" id="3.60.40.10">
    <property type="entry name" value="PPM-type phosphatase domain"/>
    <property type="match status" value="1"/>
</dbReference>
<dbReference type="eggNOG" id="COG0631">
    <property type="taxonomic scope" value="Bacteria"/>
</dbReference>
<dbReference type="SMART" id="SM00331">
    <property type="entry name" value="PP2C_SIG"/>
    <property type="match status" value="1"/>
</dbReference>
<dbReference type="CDD" id="cd00143">
    <property type="entry name" value="PP2Cc"/>
    <property type="match status" value="1"/>
</dbReference>
<evidence type="ECO:0000313" key="2">
    <source>
        <dbReference type="EMBL" id="EAQ03165.1"/>
    </source>
</evidence>
<keyword evidence="3" id="KW-1185">Reference proteome</keyword>
<reference evidence="2 3" key="1">
    <citation type="journal article" date="2010" name="J. Bacteriol.">
        <title>Genome sequences of Oceanicola granulosus HTCC2516(T) and Oceanicola batsensis HTCC2597(TDelta).</title>
        <authorList>
            <person name="Thrash J.C."/>
            <person name="Cho J.C."/>
            <person name="Vergin K.L."/>
            <person name="Giovannoni S.J."/>
        </authorList>
    </citation>
    <scope>NUCLEOTIDE SEQUENCE [LARGE SCALE GENOMIC DNA]</scope>
    <source>
        <strain evidence="3">ATCC BAA-863 / DSM 15984 / KCTC 12145 / HTCC2597</strain>
    </source>
</reference>
<protein>
    <submittedName>
        <fullName evidence="2">Ser/Thr protein phosphatase, putative</fullName>
    </submittedName>
</protein>
<dbReference type="PROSITE" id="PS51746">
    <property type="entry name" value="PPM_2"/>
    <property type="match status" value="1"/>
</dbReference>
<evidence type="ECO:0000313" key="3">
    <source>
        <dbReference type="Proteomes" id="UP000004318"/>
    </source>
</evidence>
<dbReference type="AlphaFoldDB" id="A3TYD1"/>
<comment type="caution">
    <text evidence="2">The sequence shown here is derived from an EMBL/GenBank/DDBJ whole genome shotgun (WGS) entry which is preliminary data.</text>
</comment>
<sequence>MAPERSGADRMTHDNRIRFSATTHVGRKRKINEDSILTLPDQKIWAVSDGMGGHAGGDYASQTVVDSIAAIDADLAPAELIRDLREAITRAHGAIRDEGARRNATIGATVVTFAVANGHFAAFWAGDSRLYRLQSGSIELLTTDHSVVADLVLAGQMSWDEAELHPQSNAVTRAVGVGEDLELDKIRGELFPGDRFLLCSDGLTKYATFDMLERILGSEPIETVADTLQQLALDGGGADNISIIVIDVV</sequence>
<dbReference type="SUPFAM" id="SSF81606">
    <property type="entry name" value="PP2C-like"/>
    <property type="match status" value="1"/>
</dbReference>
<dbReference type="InterPro" id="IPR001932">
    <property type="entry name" value="PPM-type_phosphatase-like_dom"/>
</dbReference>
<name>A3TYD1_PSEBH</name>
<organism evidence="2 3">
    <name type="scientific">Pseudooceanicola batsensis (strain ATCC BAA-863 / DSM 15984 / KCTC 12145 / HTCC2597)</name>
    <name type="common">Oceanicola batsensis</name>
    <dbReference type="NCBI Taxonomy" id="252305"/>
    <lineage>
        <taxon>Bacteria</taxon>
        <taxon>Pseudomonadati</taxon>
        <taxon>Pseudomonadota</taxon>
        <taxon>Alphaproteobacteria</taxon>
        <taxon>Rhodobacterales</taxon>
        <taxon>Paracoccaceae</taxon>
        <taxon>Pseudooceanicola</taxon>
    </lineage>
</organism>